<protein>
    <submittedName>
        <fullName evidence="2">Type II secretion system protein</fullName>
    </submittedName>
</protein>
<keyword evidence="1" id="KW-0812">Transmembrane</keyword>
<reference evidence="2 3" key="1">
    <citation type="submission" date="2019-06" db="EMBL/GenBank/DDBJ databases">
        <title>Vibrio cholerae phylogeny based on whole-genome sequencing reveals genetic diversity and population strucutre.</title>
        <authorList>
            <person name="Zhiqiu Y."/>
            <person name="Bin L."/>
            <person name="Lingyan J."/>
        </authorList>
    </citation>
    <scope>NUCLEOTIDE SEQUENCE [LARGE SCALE GENOMIC DNA]</scope>
    <source>
        <strain evidence="2 3">N2814</strain>
    </source>
</reference>
<dbReference type="RefSeq" id="WP_002162471.1">
    <property type="nucleotide sequence ID" value="NZ_JACYSN010000019.1"/>
</dbReference>
<organism evidence="2 3">
    <name type="scientific">Vibrio cholerae</name>
    <dbReference type="NCBI Taxonomy" id="666"/>
    <lineage>
        <taxon>Bacteria</taxon>
        <taxon>Pseudomonadati</taxon>
        <taxon>Pseudomonadota</taxon>
        <taxon>Gammaproteobacteria</taxon>
        <taxon>Vibrionales</taxon>
        <taxon>Vibrionaceae</taxon>
        <taxon>Vibrio</taxon>
    </lineage>
</organism>
<gene>
    <name evidence="2" type="ORF">FXF03_00645</name>
</gene>
<evidence type="ECO:0000313" key="2">
    <source>
        <dbReference type="EMBL" id="TXX67510.1"/>
    </source>
</evidence>
<comment type="caution">
    <text evidence="2">The sequence shown here is derived from an EMBL/GenBank/DDBJ whole genome shotgun (WGS) entry which is preliminary data.</text>
</comment>
<dbReference type="Proteomes" id="UP000323819">
    <property type="component" value="Unassembled WGS sequence"/>
</dbReference>
<dbReference type="Gene3D" id="3.30.1690.10">
    <property type="entry name" value="TcpA-like pilin"/>
    <property type="match status" value="1"/>
</dbReference>
<dbReference type="InterPro" id="IPR012902">
    <property type="entry name" value="N_methyl_site"/>
</dbReference>
<name>A0ABD7SU80_VIBCL</name>
<dbReference type="PROSITE" id="PS00409">
    <property type="entry name" value="PROKAR_NTER_METHYL"/>
    <property type="match status" value="1"/>
</dbReference>
<evidence type="ECO:0000313" key="3">
    <source>
        <dbReference type="Proteomes" id="UP000323819"/>
    </source>
</evidence>
<keyword evidence="1" id="KW-0472">Membrane</keyword>
<dbReference type="AlphaFoldDB" id="A0ABD7SU80"/>
<evidence type="ECO:0000256" key="1">
    <source>
        <dbReference type="SAM" id="Phobius"/>
    </source>
</evidence>
<dbReference type="EMBL" id="VSIJ01000002">
    <property type="protein sequence ID" value="TXX67510.1"/>
    <property type="molecule type" value="Genomic_DNA"/>
</dbReference>
<accession>A0ABD7SU80</accession>
<sequence>MKSMKKSGGFTLIETLIVVVFFAALLLFTISQSPQLKFMYNSFIFQWQHSDVVTAVERWKKGRSNYDGVTINKVCLDGALSPKLCGSANDGKGTNQFGGDWTVKANASSKGLFDVTATIPADSDRLPNLADTLAPSTRAGCTEATGCSTITTTANSITTTH</sequence>
<proteinExistence type="predicted"/>
<feature type="transmembrane region" description="Helical" evidence="1">
    <location>
        <begin position="12"/>
        <end position="30"/>
    </location>
</feature>
<keyword evidence="1" id="KW-1133">Transmembrane helix</keyword>